<evidence type="ECO:0000313" key="4">
    <source>
        <dbReference type="Proteomes" id="UP000292478"/>
    </source>
</evidence>
<dbReference type="RefSeq" id="WP_096379257.1">
    <property type="nucleotide sequence ID" value="NZ_SHTC01000057.1"/>
</dbReference>
<evidence type="ECO:0000313" key="3">
    <source>
        <dbReference type="EMBL" id="TCF54861.1"/>
    </source>
</evidence>
<proteinExistence type="predicted"/>
<protein>
    <recommendedName>
        <fullName evidence="2">DUF4189 domain-containing protein</fullName>
    </recommendedName>
</protein>
<dbReference type="AlphaFoldDB" id="A0A4R0V5P4"/>
<gene>
    <name evidence="3" type="ORF">MCC10113_2102</name>
</gene>
<comment type="caution">
    <text evidence="3">The sequence shown here is derived from an EMBL/GenBank/DDBJ whole genome shotgun (WGS) entry which is preliminary data.</text>
</comment>
<dbReference type="InterPro" id="IPR025240">
    <property type="entry name" value="DUF4189"/>
</dbReference>
<evidence type="ECO:0000256" key="1">
    <source>
        <dbReference type="SAM" id="SignalP"/>
    </source>
</evidence>
<feature type="signal peptide" evidence="1">
    <location>
        <begin position="1"/>
        <end position="22"/>
    </location>
</feature>
<feature type="domain" description="DUF4189" evidence="2">
    <location>
        <begin position="62"/>
        <end position="158"/>
    </location>
</feature>
<dbReference type="Proteomes" id="UP000292478">
    <property type="component" value="Unassembled WGS sequence"/>
</dbReference>
<organism evidence="3 4">
    <name type="scientific">Bifidobacterium longum subsp. longum</name>
    <dbReference type="NCBI Taxonomy" id="1679"/>
    <lineage>
        <taxon>Bacteria</taxon>
        <taxon>Bacillati</taxon>
        <taxon>Actinomycetota</taxon>
        <taxon>Actinomycetes</taxon>
        <taxon>Bifidobacteriales</taxon>
        <taxon>Bifidobacteriaceae</taxon>
        <taxon>Bifidobacterium</taxon>
    </lineage>
</organism>
<reference evidence="3 4" key="1">
    <citation type="journal article" date="2018" name="Sci. Rep.">
        <title>Genomic diversity and distribution of Bifidobacterium longum subsp. longum across the human lifespan.</title>
        <authorList>
            <person name="Odamaki T."/>
            <person name="Bottacini F."/>
            <person name="Kato K."/>
            <person name="Mitsuyama E."/>
            <person name="Yoshida K."/>
            <person name="Horigome A."/>
            <person name="Xiao J.Z."/>
            <person name="van Sinderen D."/>
        </authorList>
    </citation>
    <scope>NUCLEOTIDE SEQUENCE [LARGE SCALE GENOMIC DNA]</scope>
    <source>
        <strain evidence="3 4">MCC10113</strain>
    </source>
</reference>
<dbReference type="Pfam" id="PF13827">
    <property type="entry name" value="DUF4189"/>
    <property type="match status" value="1"/>
</dbReference>
<dbReference type="EMBL" id="SHTC01000057">
    <property type="protein sequence ID" value="TCF54861.1"/>
    <property type="molecule type" value="Genomic_DNA"/>
</dbReference>
<sequence>MKTRILLITFALSILPAGNSFGCPLGEWLQQGAGWQMCVPIPGMQNPASGPPSAAPVWATRWGAIAVNESDIAAGVGSASGMEGKRLAESAALRACREKGITGCKVKFTYKNQCAAIVWGDHGSNVSGAASIEMATRVGLDKCVKDKDTNCEVYFTECSYPERLR</sequence>
<keyword evidence="1" id="KW-0732">Signal</keyword>
<feature type="chain" id="PRO_5020391748" description="DUF4189 domain-containing protein" evidence="1">
    <location>
        <begin position="23"/>
        <end position="165"/>
    </location>
</feature>
<dbReference type="GeneID" id="83065234"/>
<evidence type="ECO:0000259" key="2">
    <source>
        <dbReference type="Pfam" id="PF13827"/>
    </source>
</evidence>
<name>A0A4R0V5P4_BIFLL</name>
<accession>A0A4R0V5P4</accession>